<comment type="caution">
    <text evidence="5">The sequence shown here is derived from an EMBL/GenBank/DDBJ whole genome shotgun (WGS) entry which is preliminary data.</text>
</comment>
<proteinExistence type="predicted"/>
<dbReference type="PANTHER" id="PTHR30329">
    <property type="entry name" value="STATOR ELEMENT OF FLAGELLAR MOTOR COMPLEX"/>
    <property type="match status" value="1"/>
</dbReference>
<dbReference type="Pfam" id="PF00691">
    <property type="entry name" value="OmpA"/>
    <property type="match status" value="1"/>
</dbReference>
<accession>A0A841EHW5</accession>
<evidence type="ECO:0000259" key="4">
    <source>
        <dbReference type="PROSITE" id="PS51123"/>
    </source>
</evidence>
<feature type="coiled-coil region" evidence="2">
    <location>
        <begin position="41"/>
        <end position="96"/>
    </location>
</feature>
<dbReference type="InterPro" id="IPR006665">
    <property type="entry name" value="OmpA-like"/>
</dbReference>
<dbReference type="InterPro" id="IPR036737">
    <property type="entry name" value="OmpA-like_sf"/>
</dbReference>
<dbReference type="PROSITE" id="PS51123">
    <property type="entry name" value="OMPA_2"/>
    <property type="match status" value="1"/>
</dbReference>
<evidence type="ECO:0000256" key="3">
    <source>
        <dbReference type="SAM" id="MobiDB-lite"/>
    </source>
</evidence>
<dbReference type="SUPFAM" id="SSF103088">
    <property type="entry name" value="OmpA-like"/>
    <property type="match status" value="1"/>
</dbReference>
<name>A0A841EHW5_9BACT</name>
<protein>
    <submittedName>
        <fullName evidence="5">Chemotaxis protein MotB</fullName>
    </submittedName>
</protein>
<dbReference type="Gene3D" id="3.30.1330.60">
    <property type="entry name" value="OmpA-like domain"/>
    <property type="match status" value="1"/>
</dbReference>
<organism evidence="5 6">
    <name type="scientific">Arcicella rosea</name>
    <dbReference type="NCBI Taxonomy" id="502909"/>
    <lineage>
        <taxon>Bacteria</taxon>
        <taxon>Pseudomonadati</taxon>
        <taxon>Bacteroidota</taxon>
        <taxon>Cytophagia</taxon>
        <taxon>Cytophagales</taxon>
        <taxon>Flectobacillaceae</taxon>
        <taxon>Arcicella</taxon>
    </lineage>
</organism>
<dbReference type="CDD" id="cd07185">
    <property type="entry name" value="OmpA_C-like"/>
    <property type="match status" value="1"/>
</dbReference>
<dbReference type="EMBL" id="JACHKT010000009">
    <property type="protein sequence ID" value="MBB6003002.1"/>
    <property type="molecule type" value="Genomic_DNA"/>
</dbReference>
<dbReference type="InterPro" id="IPR050330">
    <property type="entry name" value="Bact_OuterMem_StrucFunc"/>
</dbReference>
<dbReference type="PANTHER" id="PTHR30329:SF21">
    <property type="entry name" value="LIPOPROTEIN YIAD-RELATED"/>
    <property type="match status" value="1"/>
</dbReference>
<evidence type="ECO:0000313" key="6">
    <source>
        <dbReference type="Proteomes" id="UP000524404"/>
    </source>
</evidence>
<dbReference type="Proteomes" id="UP000524404">
    <property type="component" value="Unassembled WGS sequence"/>
</dbReference>
<keyword evidence="2" id="KW-0175">Coiled coil</keyword>
<dbReference type="PROSITE" id="PS51257">
    <property type="entry name" value="PROKAR_LIPOPROTEIN"/>
    <property type="match status" value="1"/>
</dbReference>
<keyword evidence="6" id="KW-1185">Reference proteome</keyword>
<reference evidence="5 6" key="1">
    <citation type="submission" date="2020-08" db="EMBL/GenBank/DDBJ databases">
        <title>Functional genomics of gut bacteria from endangered species of beetles.</title>
        <authorList>
            <person name="Carlos-Shanley C."/>
        </authorList>
    </citation>
    <scope>NUCLEOTIDE SEQUENCE [LARGE SCALE GENOMIC DNA]</scope>
    <source>
        <strain evidence="5 6">S00070</strain>
    </source>
</reference>
<evidence type="ECO:0000256" key="1">
    <source>
        <dbReference type="PROSITE-ProRule" id="PRU00473"/>
    </source>
</evidence>
<dbReference type="RefSeq" id="WP_184133079.1">
    <property type="nucleotide sequence ID" value="NZ_JACHKT010000009.1"/>
</dbReference>
<dbReference type="AlphaFoldDB" id="A0A841EHW5"/>
<evidence type="ECO:0000313" key="5">
    <source>
        <dbReference type="EMBL" id="MBB6003002.1"/>
    </source>
</evidence>
<sequence>MKKLILFASSIVIMSSCVSKKKLTAAQAEYANFKASTESSLAKAKADLNDCDKTRASLEADLKSKDGDLQAKIKQLKGLEDQIDYLKKTNTNLLDRMSDLSIVSKAGAESIKKSLETLNDQSKYIKDLNSSVQRKDSLNLALVMTLKRSLADVNDDDVTVEVKKGVVYISISDKMLFQSGSAVINAKAETVLEKVAKVVNDHKELDILVEGHTDSVPIATDCLKDNWDLSTKRATSVVRLLQTKFSVAPERMTAGGRSEFAPKDSNESSTGRKLNRRTEIIVTPKLDQFFQLLANGQGK</sequence>
<keyword evidence="1" id="KW-0472">Membrane</keyword>
<dbReference type="GO" id="GO:0016020">
    <property type="term" value="C:membrane"/>
    <property type="evidence" value="ECO:0007669"/>
    <property type="project" value="UniProtKB-UniRule"/>
</dbReference>
<feature type="region of interest" description="Disordered" evidence="3">
    <location>
        <begin position="252"/>
        <end position="276"/>
    </location>
</feature>
<evidence type="ECO:0000256" key="2">
    <source>
        <dbReference type="SAM" id="Coils"/>
    </source>
</evidence>
<gene>
    <name evidence="5" type="ORF">HNP25_001654</name>
</gene>
<feature type="domain" description="OmpA-like" evidence="4">
    <location>
        <begin position="164"/>
        <end position="286"/>
    </location>
</feature>